<evidence type="ECO:0000259" key="6">
    <source>
        <dbReference type="PROSITE" id="PS01124"/>
    </source>
</evidence>
<dbReference type="SUPFAM" id="SSF46689">
    <property type="entry name" value="Homeodomain-like"/>
    <property type="match status" value="1"/>
</dbReference>
<evidence type="ECO:0000256" key="1">
    <source>
        <dbReference type="ARBA" id="ARBA00023015"/>
    </source>
</evidence>
<dbReference type="InterPro" id="IPR011990">
    <property type="entry name" value="TPR-like_helical_dom_sf"/>
</dbReference>
<name>A0A9X1QY68_9FLAO</name>
<dbReference type="GO" id="GO:0043565">
    <property type="term" value="F:sequence-specific DNA binding"/>
    <property type="evidence" value="ECO:0007669"/>
    <property type="project" value="InterPro"/>
</dbReference>
<evidence type="ECO:0000313" key="8">
    <source>
        <dbReference type="Proteomes" id="UP001139462"/>
    </source>
</evidence>
<keyword evidence="3" id="KW-0804">Transcription</keyword>
<keyword evidence="1" id="KW-0805">Transcription regulation</keyword>
<dbReference type="SUPFAM" id="SSF48452">
    <property type="entry name" value="TPR-like"/>
    <property type="match status" value="1"/>
</dbReference>
<dbReference type="PANTHER" id="PTHR43280:SF34">
    <property type="entry name" value="ARAC-FAMILY TRANSCRIPTIONAL REGULATOR"/>
    <property type="match status" value="1"/>
</dbReference>
<sequence length="500" mass="56782">MAFFISAATHAQENIAINDLLNEANASTYSHPEQAGKIASYIVSQNESDKIHAQAKLILAKSYYVRGIYNTAIKNALEAKVLAQKTNDEAIKFETLVFAIKLLRILDLETVAEKYTNELITLKKHTKNNELILKIDGKLKQDDALVLLKSGKYLKADKSLKNAASLISKTKDSIAKNEIDIAKFDLLLKSEKQQPKDIALKDFETISTSDFEKIQVLDIIGRQYFHDKEYQKAISGFEDALALSINLPNIQFKNKSLEGLSLSYLALEDTDSFFKYKQQSNLVSTQIVTDKNLATNTVFNFINSYLNDISESKVQQSYTSIYVLGGSLILLILIGVSINYMYTSKAKEYLTIYKYISPKQTDEKPQPKVENIDKSSIIPEETEQMLLQKLSKFEMGKKYTKQEMSIALLASQFDTNTKYLSEVINRHKGKNFNGYINELRINYIIEKLKTDPIYFNYKISYLAEECGFSSHSSFTTVFKSVTGISPTKFMNYLQHQKESA</sequence>
<dbReference type="Pfam" id="PF12833">
    <property type="entry name" value="HTH_18"/>
    <property type="match status" value="1"/>
</dbReference>
<keyword evidence="4" id="KW-0802">TPR repeat</keyword>
<dbReference type="PROSITE" id="PS01124">
    <property type="entry name" value="HTH_ARAC_FAMILY_2"/>
    <property type="match status" value="1"/>
</dbReference>
<dbReference type="AlphaFoldDB" id="A0A9X1QY68"/>
<accession>A0A9X1QY68</accession>
<dbReference type="Gene3D" id="1.25.40.10">
    <property type="entry name" value="Tetratricopeptide repeat domain"/>
    <property type="match status" value="1"/>
</dbReference>
<evidence type="ECO:0000256" key="5">
    <source>
        <dbReference type="SAM" id="Phobius"/>
    </source>
</evidence>
<dbReference type="Gene3D" id="1.10.10.60">
    <property type="entry name" value="Homeodomain-like"/>
    <property type="match status" value="2"/>
</dbReference>
<evidence type="ECO:0000256" key="2">
    <source>
        <dbReference type="ARBA" id="ARBA00023125"/>
    </source>
</evidence>
<dbReference type="RefSeq" id="WP_237607972.1">
    <property type="nucleotide sequence ID" value="NZ_JAIRBB010000004.1"/>
</dbReference>
<comment type="caution">
    <text evidence="7">The sequence shown here is derived from an EMBL/GenBank/DDBJ whole genome shotgun (WGS) entry which is preliminary data.</text>
</comment>
<keyword evidence="5" id="KW-0472">Membrane</keyword>
<dbReference type="Proteomes" id="UP001139462">
    <property type="component" value="Unassembled WGS sequence"/>
</dbReference>
<dbReference type="PROSITE" id="PS50005">
    <property type="entry name" value="TPR"/>
    <property type="match status" value="1"/>
</dbReference>
<dbReference type="InterPro" id="IPR019734">
    <property type="entry name" value="TPR_rpt"/>
</dbReference>
<feature type="repeat" description="TPR" evidence="4">
    <location>
        <begin position="214"/>
        <end position="247"/>
    </location>
</feature>
<feature type="domain" description="HTH araC/xylS-type" evidence="6">
    <location>
        <begin position="380"/>
        <end position="492"/>
    </location>
</feature>
<gene>
    <name evidence="7" type="ORF">K8344_06715</name>
</gene>
<feature type="transmembrane region" description="Helical" evidence="5">
    <location>
        <begin position="321"/>
        <end position="342"/>
    </location>
</feature>
<keyword evidence="5" id="KW-0812">Transmembrane</keyword>
<reference evidence="7" key="1">
    <citation type="submission" date="2021-09" db="EMBL/GenBank/DDBJ databases">
        <title>Genome of Aequorivita sp. strain F64183.</title>
        <authorList>
            <person name="Wang Y."/>
        </authorList>
    </citation>
    <scope>NUCLEOTIDE SEQUENCE</scope>
    <source>
        <strain evidence="7">F64183</strain>
    </source>
</reference>
<dbReference type="EMBL" id="JAIRBB010000004">
    <property type="protein sequence ID" value="MCG2430806.1"/>
    <property type="molecule type" value="Genomic_DNA"/>
</dbReference>
<keyword evidence="8" id="KW-1185">Reference proteome</keyword>
<evidence type="ECO:0000313" key="7">
    <source>
        <dbReference type="EMBL" id="MCG2430806.1"/>
    </source>
</evidence>
<proteinExistence type="predicted"/>
<protein>
    <submittedName>
        <fullName evidence="7">AraC family transcriptional regulator</fullName>
    </submittedName>
</protein>
<dbReference type="SMART" id="SM00342">
    <property type="entry name" value="HTH_ARAC"/>
    <property type="match status" value="1"/>
</dbReference>
<evidence type="ECO:0000256" key="3">
    <source>
        <dbReference type="ARBA" id="ARBA00023163"/>
    </source>
</evidence>
<evidence type="ECO:0000256" key="4">
    <source>
        <dbReference type="PROSITE-ProRule" id="PRU00339"/>
    </source>
</evidence>
<keyword evidence="5" id="KW-1133">Transmembrane helix</keyword>
<dbReference type="PANTHER" id="PTHR43280">
    <property type="entry name" value="ARAC-FAMILY TRANSCRIPTIONAL REGULATOR"/>
    <property type="match status" value="1"/>
</dbReference>
<organism evidence="7 8">
    <name type="scientific">Aequorivita xiaoshiensis</name>
    <dbReference type="NCBI Taxonomy" id="2874476"/>
    <lineage>
        <taxon>Bacteria</taxon>
        <taxon>Pseudomonadati</taxon>
        <taxon>Bacteroidota</taxon>
        <taxon>Flavobacteriia</taxon>
        <taxon>Flavobacteriales</taxon>
        <taxon>Flavobacteriaceae</taxon>
        <taxon>Aequorivita</taxon>
    </lineage>
</organism>
<dbReference type="GO" id="GO:0003700">
    <property type="term" value="F:DNA-binding transcription factor activity"/>
    <property type="evidence" value="ECO:0007669"/>
    <property type="project" value="InterPro"/>
</dbReference>
<keyword evidence="2" id="KW-0238">DNA-binding</keyword>
<dbReference type="InterPro" id="IPR009057">
    <property type="entry name" value="Homeodomain-like_sf"/>
</dbReference>
<dbReference type="InterPro" id="IPR018060">
    <property type="entry name" value="HTH_AraC"/>
</dbReference>